<evidence type="ECO:0000256" key="4">
    <source>
        <dbReference type="PIRSR" id="PIRSR001227-1"/>
    </source>
</evidence>
<evidence type="ECO:0000256" key="5">
    <source>
        <dbReference type="PIRSR" id="PIRSR001227-2"/>
    </source>
</evidence>
<keyword evidence="2" id="KW-0378">Hydrolase</keyword>
<dbReference type="CDD" id="cd03747">
    <property type="entry name" value="Ntn_PGA_like"/>
    <property type="match status" value="1"/>
</dbReference>
<evidence type="ECO:0000256" key="1">
    <source>
        <dbReference type="ARBA" id="ARBA00006586"/>
    </source>
</evidence>
<dbReference type="InterPro" id="IPR043147">
    <property type="entry name" value="Penicillin_amidase_A-knob"/>
</dbReference>
<dbReference type="InterPro" id="IPR002692">
    <property type="entry name" value="S45"/>
</dbReference>
<dbReference type="PANTHER" id="PTHR34218">
    <property type="entry name" value="PEPTIDASE S45 PENICILLIN AMIDASE"/>
    <property type="match status" value="1"/>
</dbReference>
<dbReference type="AlphaFoldDB" id="A0A411WVZ1"/>
<accession>A0A411WVZ1</accession>
<dbReference type="PIRSF" id="PIRSF001227">
    <property type="entry name" value="Pen_acylase"/>
    <property type="match status" value="1"/>
</dbReference>
<evidence type="ECO:0000313" key="9">
    <source>
        <dbReference type="Proteomes" id="UP000292307"/>
    </source>
</evidence>
<dbReference type="Gene3D" id="3.60.20.10">
    <property type="entry name" value="Glutamine Phosphoribosylpyrophosphate, subunit 1, domain 1"/>
    <property type="match status" value="1"/>
</dbReference>
<comment type="cofactor">
    <cofactor evidence="5">
        <name>Ca(2+)</name>
        <dbReference type="ChEBI" id="CHEBI:29108"/>
    </cofactor>
    <text evidence="5">Binds 1 Ca(2+) ion per dimer.</text>
</comment>
<dbReference type="EMBL" id="BMWV01000014">
    <property type="protein sequence ID" value="GGY61026.1"/>
    <property type="molecule type" value="Genomic_DNA"/>
</dbReference>
<keyword evidence="6" id="KW-0472">Membrane</keyword>
<reference evidence="8 9" key="2">
    <citation type="submission" date="2019-02" db="EMBL/GenBank/DDBJ databases">
        <title>Draft Genome Sequences of Six Type Strains of the Genus Massilia.</title>
        <authorList>
            <person name="Miess H."/>
            <person name="Frediansyhah A."/>
            <person name="Gross H."/>
        </authorList>
    </citation>
    <scope>NUCLEOTIDE SEQUENCE [LARGE SCALE GENOMIC DNA]</scope>
    <source>
        <strain evidence="8 9">DSM 17472</strain>
    </source>
</reference>
<feature type="active site" description="Nucleophile" evidence="4">
    <location>
        <position position="268"/>
    </location>
</feature>
<feature type="transmembrane region" description="Helical" evidence="6">
    <location>
        <begin position="12"/>
        <end position="32"/>
    </location>
</feature>
<dbReference type="InterPro" id="IPR043146">
    <property type="entry name" value="Penicillin_amidase_N_B-knob"/>
</dbReference>
<organism evidence="7 10">
    <name type="scientific">Pseudoduganella albidiflava</name>
    <dbReference type="NCBI Taxonomy" id="321983"/>
    <lineage>
        <taxon>Bacteria</taxon>
        <taxon>Pseudomonadati</taxon>
        <taxon>Pseudomonadota</taxon>
        <taxon>Betaproteobacteria</taxon>
        <taxon>Burkholderiales</taxon>
        <taxon>Oxalobacteraceae</taxon>
        <taxon>Telluria group</taxon>
        <taxon>Pseudoduganella</taxon>
    </lineage>
</organism>
<dbReference type="PANTHER" id="PTHR34218:SF4">
    <property type="entry name" value="ACYL-HOMOSERINE LACTONE ACYLASE QUIP"/>
    <property type="match status" value="1"/>
</dbReference>
<keyword evidence="5" id="KW-0106">Calcium</keyword>
<dbReference type="RefSeq" id="WP_131145091.1">
    <property type="nucleotide sequence ID" value="NZ_BMWV01000014.1"/>
</dbReference>
<feature type="binding site" evidence="5">
    <location>
        <position position="345"/>
    </location>
    <ligand>
        <name>Ca(2+)</name>
        <dbReference type="ChEBI" id="CHEBI:29108"/>
    </ligand>
</feature>
<evidence type="ECO:0000256" key="2">
    <source>
        <dbReference type="ARBA" id="ARBA00022801"/>
    </source>
</evidence>
<keyword evidence="9" id="KW-1185">Reference proteome</keyword>
<dbReference type="InterPro" id="IPR014395">
    <property type="entry name" value="Pen/GL7ACA/AHL_acylase"/>
</dbReference>
<keyword evidence="3" id="KW-0865">Zymogen</keyword>
<reference evidence="7" key="3">
    <citation type="submission" date="2022-12" db="EMBL/GenBank/DDBJ databases">
        <authorList>
            <person name="Sun Q."/>
            <person name="Kim S."/>
        </authorList>
    </citation>
    <scope>NUCLEOTIDE SEQUENCE</scope>
    <source>
        <strain evidence="7">KCTC 12343</strain>
    </source>
</reference>
<name>A0A411WVZ1_9BURK</name>
<dbReference type="GO" id="GO:0046872">
    <property type="term" value="F:metal ion binding"/>
    <property type="evidence" value="ECO:0007669"/>
    <property type="project" value="UniProtKB-KW"/>
</dbReference>
<dbReference type="SUPFAM" id="SSF56235">
    <property type="entry name" value="N-terminal nucleophile aminohydrolases (Ntn hydrolases)"/>
    <property type="match status" value="1"/>
</dbReference>
<protein>
    <submittedName>
        <fullName evidence="8">Penicillin acylase family protein</fullName>
    </submittedName>
    <submittedName>
        <fullName evidence="7">Peptidase</fullName>
    </submittedName>
</protein>
<evidence type="ECO:0000256" key="6">
    <source>
        <dbReference type="SAM" id="Phobius"/>
    </source>
</evidence>
<keyword evidence="6" id="KW-0812">Transmembrane</keyword>
<dbReference type="Gene3D" id="1.10.1400.10">
    <property type="match status" value="1"/>
</dbReference>
<dbReference type="Pfam" id="PF01804">
    <property type="entry name" value="Penicil_amidase"/>
    <property type="match status" value="1"/>
</dbReference>
<proteinExistence type="inferred from homology"/>
<dbReference type="Gene3D" id="1.10.439.10">
    <property type="entry name" value="Penicillin Amidohydrolase, domain 1"/>
    <property type="match status" value="1"/>
</dbReference>
<dbReference type="InterPro" id="IPR023343">
    <property type="entry name" value="Penicillin_amidase_dom1"/>
</dbReference>
<sequence>MAGGRRGRWVRRIGWGVLALVFVVVMTAWFFLRGSLAQLDGKRTAPGLHGNVTVHRDRLGIPSIAGADRLDVSYATGFVHAQDRFFQMDLLRRVAAGELAELFGPKALPTDREHRLHRFRARAAQAYAHLTPADRQLIERYAAGVNDGLQALGTRPFEYGLLGQAPRAWSAHDTLLVIWAMYLDLQGATARREVSRGWMREHGTPEQLAFLLPPASRWDAPLDAGDIAFAPAPVPATPPSWWGQTGPRDALLLTSAETLDAPDSNVGSNNWAVAGSRSVTGGAIVADDMHLGIKLPNTWYRALLQVPDSNGTTRRIVGVTLPGTPFVVAGSNGHVAWGFTNAYGDFLDLVPATADPARPGQVRLGGKWEAPVVHRETILVKGAPSETLAVRDTSRGPLFDAAGRTYALHWIAHESTLLNVGLRRMETATTLDEALAVANASGMPAQNFVAGDAAGNIGWTIAGPLPRRAQPAADATFPLADGGAGWQGWLQPGEYPRIVNPASAQLVTANSRQLAGPGAGLLGDGGFDLGARTRQARDALAALGPKVDEKAVYGVMLDDRALFQAPWRERALALLDDAAIKADPKRAEAARLLRSGWTGRASVDASGYRIARGFMWNLYELLYGGANRQMAGWGGNAALAGKRWPDVIARLLDEQPAAWLPRQYASWRDLQLAALDRTIGDLAADGKPLAAATWGAFNTAAIAHPIAGAVPALRKWLSVPADQQAGDANMPRVAGPTFGQSERFTVSPGKEEGGIFNMPGGQSGHPLSPYFLAGHADWVQGRATPLLPGPVEHTLAFSP</sequence>
<feature type="binding site" evidence="5">
    <location>
        <position position="348"/>
    </location>
    <ligand>
        <name>Ca(2+)</name>
        <dbReference type="ChEBI" id="CHEBI:29108"/>
    </ligand>
</feature>
<keyword evidence="6" id="KW-1133">Transmembrane helix</keyword>
<feature type="binding site" evidence="5">
    <location>
        <position position="193"/>
    </location>
    <ligand>
        <name>Ca(2+)</name>
        <dbReference type="ChEBI" id="CHEBI:29108"/>
    </ligand>
</feature>
<dbReference type="InterPro" id="IPR029055">
    <property type="entry name" value="Ntn_hydrolases_N"/>
</dbReference>
<evidence type="ECO:0000256" key="3">
    <source>
        <dbReference type="ARBA" id="ARBA00023145"/>
    </source>
</evidence>
<dbReference type="Proteomes" id="UP000628442">
    <property type="component" value="Unassembled WGS sequence"/>
</dbReference>
<dbReference type="EMBL" id="CP036401">
    <property type="protein sequence ID" value="QBI00963.1"/>
    <property type="molecule type" value="Genomic_DNA"/>
</dbReference>
<dbReference type="GO" id="GO:0017000">
    <property type="term" value="P:antibiotic biosynthetic process"/>
    <property type="evidence" value="ECO:0007669"/>
    <property type="project" value="InterPro"/>
</dbReference>
<dbReference type="Gene3D" id="2.30.120.10">
    <property type="match status" value="1"/>
</dbReference>
<dbReference type="OrthoDB" id="9760084at2"/>
<dbReference type="GO" id="GO:0016811">
    <property type="term" value="F:hydrolase activity, acting on carbon-nitrogen (but not peptide) bonds, in linear amides"/>
    <property type="evidence" value="ECO:0007669"/>
    <property type="project" value="InterPro"/>
</dbReference>
<reference evidence="7" key="1">
    <citation type="journal article" date="2014" name="Int. J. Syst. Evol. Microbiol.">
        <title>Complete genome sequence of Corynebacterium casei LMG S-19264T (=DSM 44701T), isolated from a smear-ripened cheese.</title>
        <authorList>
            <consortium name="US DOE Joint Genome Institute (JGI-PGF)"/>
            <person name="Walter F."/>
            <person name="Albersmeier A."/>
            <person name="Kalinowski J."/>
            <person name="Ruckert C."/>
        </authorList>
    </citation>
    <scope>NUCLEOTIDE SEQUENCE</scope>
    <source>
        <strain evidence="7">KCTC 12343</strain>
    </source>
</reference>
<keyword evidence="5" id="KW-0479">Metal-binding</keyword>
<comment type="similarity">
    <text evidence="1">Belongs to the peptidase S45 family.</text>
</comment>
<evidence type="ECO:0000313" key="7">
    <source>
        <dbReference type="EMBL" id="GGY61026.1"/>
    </source>
</evidence>
<gene>
    <name evidence="8" type="ORF">EYF70_08980</name>
    <name evidence="7" type="ORF">GCM10007387_49610</name>
</gene>
<evidence type="ECO:0000313" key="10">
    <source>
        <dbReference type="Proteomes" id="UP000628442"/>
    </source>
</evidence>
<dbReference type="Proteomes" id="UP000292307">
    <property type="component" value="Chromosome"/>
</dbReference>
<evidence type="ECO:0000313" key="8">
    <source>
        <dbReference type="EMBL" id="QBI00963.1"/>
    </source>
</evidence>